<accession>A0A2T4B022</accession>
<protein>
    <submittedName>
        <fullName evidence="1">Uncharacterized protein</fullName>
    </submittedName>
</protein>
<proteinExistence type="predicted"/>
<dbReference type="RefSeq" id="XP_024745982.1">
    <property type="nucleotide sequence ID" value="XM_024896407.1"/>
</dbReference>
<dbReference type="EMBL" id="KZ680222">
    <property type="protein sequence ID" value="PTB62662.1"/>
    <property type="molecule type" value="Genomic_DNA"/>
</dbReference>
<organism evidence="1 2">
    <name type="scientific">Trichoderma citrinoviride</name>
    <dbReference type="NCBI Taxonomy" id="58853"/>
    <lineage>
        <taxon>Eukaryota</taxon>
        <taxon>Fungi</taxon>
        <taxon>Dikarya</taxon>
        <taxon>Ascomycota</taxon>
        <taxon>Pezizomycotina</taxon>
        <taxon>Sordariomycetes</taxon>
        <taxon>Hypocreomycetidae</taxon>
        <taxon>Hypocreales</taxon>
        <taxon>Hypocreaceae</taxon>
        <taxon>Trichoderma</taxon>
    </lineage>
</organism>
<gene>
    <name evidence="1" type="ORF">BBK36DRAFT_1184687</name>
</gene>
<evidence type="ECO:0000313" key="1">
    <source>
        <dbReference type="EMBL" id="PTB62662.1"/>
    </source>
</evidence>
<evidence type="ECO:0000313" key="2">
    <source>
        <dbReference type="Proteomes" id="UP000241546"/>
    </source>
</evidence>
<dbReference type="OrthoDB" id="10499943at2759"/>
<reference evidence="2" key="1">
    <citation type="submission" date="2016-07" db="EMBL/GenBank/DDBJ databases">
        <title>Multiple horizontal gene transfer events from other fungi enriched the ability of initially mycotrophic Trichoderma (Ascomycota) to feed on dead plant biomass.</title>
        <authorList>
            <consortium name="DOE Joint Genome Institute"/>
            <person name="Atanasova L."/>
            <person name="Chenthamara K."/>
            <person name="Zhang J."/>
            <person name="Grujic M."/>
            <person name="Henrissat B."/>
            <person name="Kuo A."/>
            <person name="Aerts A."/>
            <person name="Salamov A."/>
            <person name="Lipzen A."/>
            <person name="Labutti K."/>
            <person name="Barry K."/>
            <person name="Miao Y."/>
            <person name="Rahimi M.J."/>
            <person name="Shen Q."/>
            <person name="Grigoriev I.V."/>
            <person name="Kubicek C.P."/>
            <person name="Druzhinina I.S."/>
        </authorList>
    </citation>
    <scope>NUCLEOTIDE SEQUENCE [LARGE SCALE GENOMIC DNA]</scope>
    <source>
        <strain evidence="2">TUCIM 6016</strain>
    </source>
</reference>
<dbReference type="GeneID" id="36604525"/>
<sequence>MAIDEWPPLIADGLYSRQAELLTSTRSLASRLHLPSLPLQSTSELVCSATGTVLASTNIEKLKFKAAKASTRASPGRA</sequence>
<dbReference type="Proteomes" id="UP000241546">
    <property type="component" value="Unassembled WGS sequence"/>
</dbReference>
<dbReference type="AlphaFoldDB" id="A0A2T4B022"/>
<keyword evidence="2" id="KW-1185">Reference proteome</keyword>
<name>A0A2T4B022_9HYPO</name>